<organism evidence="1 2">
    <name type="scientific">Hallella multisaccharivorax DSM 17128</name>
    <dbReference type="NCBI Taxonomy" id="688246"/>
    <lineage>
        <taxon>Bacteria</taxon>
        <taxon>Pseudomonadati</taxon>
        <taxon>Bacteroidota</taxon>
        <taxon>Bacteroidia</taxon>
        <taxon>Bacteroidales</taxon>
        <taxon>Prevotellaceae</taxon>
        <taxon>Hallella</taxon>
    </lineage>
</organism>
<gene>
    <name evidence="1" type="ORF">Premu_0570</name>
</gene>
<sequence length="73" mass="8261">MSVCQIAASDLCYLNTEVLEINKSDFPKVCNNVINIFEKLQNNKITSDSAFMNIKDCLANVKEISNVHYLLAY</sequence>
<name>F8NCF7_9BACT</name>
<dbReference type="HOGENOM" id="CLU_2701709_0_0_10"/>
<dbReference type="EMBL" id="GL945017">
    <property type="protein sequence ID" value="EGN56047.1"/>
    <property type="molecule type" value="Genomic_DNA"/>
</dbReference>
<evidence type="ECO:0000313" key="2">
    <source>
        <dbReference type="Proteomes" id="UP000002772"/>
    </source>
</evidence>
<proteinExistence type="predicted"/>
<reference evidence="2" key="1">
    <citation type="journal article" date="2011" name="Stand. Genomic Sci.">
        <title>Non-contiguous finished genome sequence of the opportunistic oral pathogen Prevotella multisaccharivorax type strain (PPPA20).</title>
        <authorList>
            <person name="Pati A."/>
            <person name="Gronow S."/>
            <person name="Lu M."/>
            <person name="Lapidus A."/>
            <person name="Nolan M."/>
            <person name="Lucas S."/>
            <person name="Hammon N."/>
            <person name="Deshpande S."/>
            <person name="Cheng J.F."/>
            <person name="Tapia R."/>
            <person name="Han C."/>
            <person name="Goodwin L."/>
            <person name="Pitluck S."/>
            <person name="Liolios K."/>
            <person name="Pagani I."/>
            <person name="Mavromatis K."/>
            <person name="Mikhailova N."/>
            <person name="Huntemann M."/>
            <person name="Chen A."/>
            <person name="Palaniappan K."/>
            <person name="Land M."/>
            <person name="Hauser L."/>
            <person name="Detter J.C."/>
            <person name="Brambilla E.M."/>
            <person name="Rohde M."/>
            <person name="Goker M."/>
            <person name="Woyke T."/>
            <person name="Bristow J."/>
            <person name="Eisen J.A."/>
            <person name="Markowitz V."/>
            <person name="Hugenholtz P."/>
            <person name="Kyrpides N.C."/>
            <person name="Klenk H.P."/>
            <person name="Ivanova N."/>
        </authorList>
    </citation>
    <scope>NUCLEOTIDE SEQUENCE [LARGE SCALE GENOMIC DNA]</scope>
    <source>
        <strain evidence="2">DSM 17128</strain>
    </source>
</reference>
<dbReference type="Proteomes" id="UP000002772">
    <property type="component" value="Unassembled WGS sequence"/>
</dbReference>
<accession>F8NCF7</accession>
<dbReference type="STRING" id="688246.Premu_0570"/>
<dbReference type="AlphaFoldDB" id="F8NCF7"/>
<evidence type="ECO:0000313" key="1">
    <source>
        <dbReference type="EMBL" id="EGN56047.1"/>
    </source>
</evidence>
<protein>
    <submittedName>
        <fullName evidence="1">Uncharacterized protein</fullName>
    </submittedName>
</protein>
<keyword evidence="2" id="KW-1185">Reference proteome</keyword>